<dbReference type="PANTHER" id="PTHR46889:SF4">
    <property type="entry name" value="TRANSPOSASE INSO FOR INSERTION SEQUENCE ELEMENT IS911B-RELATED"/>
    <property type="match status" value="1"/>
</dbReference>
<dbReference type="GO" id="GO:0003676">
    <property type="term" value="F:nucleic acid binding"/>
    <property type="evidence" value="ECO:0007669"/>
    <property type="project" value="InterPro"/>
</dbReference>
<protein>
    <recommendedName>
        <fullName evidence="1">Integrase catalytic domain-containing protein</fullName>
    </recommendedName>
</protein>
<dbReference type="Gene3D" id="3.30.420.10">
    <property type="entry name" value="Ribonuclease H-like superfamily/Ribonuclease H"/>
    <property type="match status" value="1"/>
</dbReference>
<sequence>MIDGLLKMFEIGRSVSIKGCRYDNAVAEATYKIMKTEFVNQMSFQSLRHWELELYDYVNWFNQHRIHGTLGYMTPIQYRHVALKKVV</sequence>
<evidence type="ECO:0000259" key="1">
    <source>
        <dbReference type="Pfam" id="PF13333"/>
    </source>
</evidence>
<feature type="domain" description="Integrase catalytic" evidence="1">
    <location>
        <begin position="28"/>
        <end position="81"/>
    </location>
</feature>
<dbReference type="InterPro" id="IPR012337">
    <property type="entry name" value="RNaseH-like_sf"/>
</dbReference>
<evidence type="ECO:0000313" key="3">
    <source>
        <dbReference type="Proteomes" id="UP000214666"/>
    </source>
</evidence>
<dbReference type="InterPro" id="IPR036397">
    <property type="entry name" value="RNaseH_sf"/>
</dbReference>
<dbReference type="SUPFAM" id="SSF53098">
    <property type="entry name" value="Ribonuclease H-like"/>
    <property type="match status" value="1"/>
</dbReference>
<dbReference type="Pfam" id="PF13333">
    <property type="entry name" value="rve_2"/>
    <property type="match status" value="1"/>
</dbReference>
<dbReference type="EMBL" id="CP020028">
    <property type="protein sequence ID" value="ASR47434.1"/>
    <property type="molecule type" value="Genomic_DNA"/>
</dbReference>
<reference evidence="2 3" key="1">
    <citation type="submission" date="2017-03" db="EMBL/GenBank/DDBJ databases">
        <title>Complete genome sequence of Paenibacillus Kribbensis producing bioflocculants.</title>
        <authorList>
            <person name="Lee H.-G."/>
            <person name="Oh H.-M."/>
        </authorList>
    </citation>
    <scope>NUCLEOTIDE SEQUENCE [LARGE SCALE GENOMIC DNA]</scope>
    <source>
        <strain evidence="2 3">AM49</strain>
    </source>
</reference>
<dbReference type="InterPro" id="IPR050900">
    <property type="entry name" value="Transposase_IS3/IS150/IS904"/>
</dbReference>
<dbReference type="AlphaFoldDB" id="A0A222WNE2"/>
<dbReference type="KEGG" id="pkb:B4V02_12475"/>
<dbReference type="InterPro" id="IPR001584">
    <property type="entry name" value="Integrase_cat-core"/>
</dbReference>
<dbReference type="PANTHER" id="PTHR46889">
    <property type="entry name" value="TRANSPOSASE INSF FOR INSERTION SEQUENCE IS3B-RELATED"/>
    <property type="match status" value="1"/>
</dbReference>
<dbReference type="Proteomes" id="UP000214666">
    <property type="component" value="Chromosome"/>
</dbReference>
<dbReference type="GO" id="GO:0015074">
    <property type="term" value="P:DNA integration"/>
    <property type="evidence" value="ECO:0007669"/>
    <property type="project" value="InterPro"/>
</dbReference>
<keyword evidence="3" id="KW-1185">Reference proteome</keyword>
<accession>A0A222WNE2</accession>
<proteinExistence type="predicted"/>
<gene>
    <name evidence="2" type="ORF">B4V02_12475</name>
</gene>
<evidence type="ECO:0000313" key="2">
    <source>
        <dbReference type="EMBL" id="ASR47434.1"/>
    </source>
</evidence>
<organism evidence="2 3">
    <name type="scientific">Paenibacillus kribbensis</name>
    <dbReference type="NCBI Taxonomy" id="172713"/>
    <lineage>
        <taxon>Bacteria</taxon>
        <taxon>Bacillati</taxon>
        <taxon>Bacillota</taxon>
        <taxon>Bacilli</taxon>
        <taxon>Bacillales</taxon>
        <taxon>Paenibacillaceae</taxon>
        <taxon>Paenibacillus</taxon>
    </lineage>
</organism>
<name>A0A222WNE2_9BACL</name>